<gene>
    <name evidence="3" type="ORF">LPTSP4_25570</name>
</gene>
<feature type="compositionally biased region" description="Gly residues" evidence="1">
    <location>
        <begin position="87"/>
        <end position="105"/>
    </location>
</feature>
<dbReference type="Proteomes" id="UP000245133">
    <property type="component" value="Unassembled WGS sequence"/>
</dbReference>
<dbReference type="EMBL" id="BFBB01000008">
    <property type="protein sequence ID" value="GBF51026.1"/>
    <property type="molecule type" value="Genomic_DNA"/>
</dbReference>
<feature type="region of interest" description="Disordered" evidence="1">
    <location>
        <begin position="19"/>
        <end position="105"/>
    </location>
</feature>
<evidence type="ECO:0000313" key="3">
    <source>
        <dbReference type="EMBL" id="GBF51026.1"/>
    </source>
</evidence>
<feature type="compositionally biased region" description="Gly residues" evidence="1">
    <location>
        <begin position="24"/>
        <end position="39"/>
    </location>
</feature>
<proteinExistence type="predicted"/>
<sequence>MKWTILFFSLFSLAVSAQSQNGIGTPGSGVGDAGNGIGSPGTSIGDPGNGIGGPATVIPGEPGGNQGNDQDRRREEGRGGRDHGDRPGGGPHHQHGPGGRGPRGR</sequence>
<evidence type="ECO:0000256" key="2">
    <source>
        <dbReference type="SAM" id="SignalP"/>
    </source>
</evidence>
<accession>A0A2P2E2I5</accession>
<evidence type="ECO:0000313" key="4">
    <source>
        <dbReference type="Proteomes" id="UP000245133"/>
    </source>
</evidence>
<organism evidence="3 4">
    <name type="scientific">Leptospira ryugenii</name>
    <dbReference type="NCBI Taxonomy" id="1917863"/>
    <lineage>
        <taxon>Bacteria</taxon>
        <taxon>Pseudomonadati</taxon>
        <taxon>Spirochaetota</taxon>
        <taxon>Spirochaetia</taxon>
        <taxon>Leptospirales</taxon>
        <taxon>Leptospiraceae</taxon>
        <taxon>Leptospira</taxon>
    </lineage>
</organism>
<keyword evidence="2" id="KW-0732">Signal</keyword>
<dbReference type="AlphaFoldDB" id="A0A2P2E2I5"/>
<comment type="caution">
    <text evidence="3">The sequence shown here is derived from an EMBL/GenBank/DDBJ whole genome shotgun (WGS) entry which is preliminary data.</text>
</comment>
<dbReference type="RefSeq" id="WP_108977311.1">
    <property type="nucleotide sequence ID" value="NZ_BFBB01000008.1"/>
</dbReference>
<name>A0A2P2E2I5_9LEPT</name>
<keyword evidence="4" id="KW-1185">Reference proteome</keyword>
<protein>
    <submittedName>
        <fullName evidence="3">Uncharacterized protein</fullName>
    </submittedName>
</protein>
<reference evidence="3 4" key="1">
    <citation type="submission" date="2018-02" db="EMBL/GenBank/DDBJ databases">
        <title>Novel Leptospira species isolated from soil and water in Japan.</title>
        <authorList>
            <person name="Nakao R."/>
            <person name="Masuzawa T."/>
        </authorList>
    </citation>
    <scope>NUCLEOTIDE SEQUENCE [LARGE SCALE GENOMIC DNA]</scope>
    <source>
        <strain evidence="3 4">YH101</strain>
    </source>
</reference>
<feature type="compositionally biased region" description="Basic and acidic residues" evidence="1">
    <location>
        <begin position="69"/>
        <end position="86"/>
    </location>
</feature>
<feature type="signal peptide" evidence="2">
    <location>
        <begin position="1"/>
        <end position="17"/>
    </location>
</feature>
<feature type="chain" id="PRO_5015150717" evidence="2">
    <location>
        <begin position="18"/>
        <end position="105"/>
    </location>
</feature>
<evidence type="ECO:0000256" key="1">
    <source>
        <dbReference type="SAM" id="MobiDB-lite"/>
    </source>
</evidence>